<keyword evidence="5" id="KW-0805">Transcription regulation</keyword>
<proteinExistence type="inferred from homology"/>
<evidence type="ECO:0000256" key="9">
    <source>
        <dbReference type="ARBA" id="ARBA00040639"/>
    </source>
</evidence>
<accession>A0ABM1D485</accession>
<dbReference type="CDD" id="cd09578">
    <property type="entry name" value="SAM_Scm"/>
    <property type="match status" value="1"/>
</dbReference>
<evidence type="ECO:0000313" key="12">
    <source>
        <dbReference type="Proteomes" id="UP000694910"/>
    </source>
</evidence>
<keyword evidence="4" id="KW-0597">Phosphoprotein</keyword>
<reference evidence="13 14" key="1">
    <citation type="submission" date="2025-05" db="UniProtKB">
        <authorList>
            <consortium name="RefSeq"/>
        </authorList>
    </citation>
    <scope>IDENTIFICATION</scope>
</reference>
<dbReference type="InterPro" id="IPR013761">
    <property type="entry name" value="SAM/pointed_sf"/>
</dbReference>
<evidence type="ECO:0000313" key="14">
    <source>
        <dbReference type="RefSeq" id="XP_014646617.1"/>
    </source>
</evidence>
<dbReference type="GeneID" id="101391509"/>
<feature type="region of interest" description="Disordered" evidence="10">
    <location>
        <begin position="202"/>
        <end position="259"/>
    </location>
</feature>
<evidence type="ECO:0000259" key="11">
    <source>
        <dbReference type="SMART" id="SM00454"/>
    </source>
</evidence>
<dbReference type="Gene3D" id="1.10.150.50">
    <property type="entry name" value="Transcription Factor, Ets-1"/>
    <property type="match status" value="1"/>
</dbReference>
<comment type="similarity">
    <text evidence="2">Belongs to the SCM family.</text>
</comment>
<feature type="domain" description="SAM" evidence="11">
    <location>
        <begin position="306"/>
        <end position="375"/>
    </location>
</feature>
<dbReference type="SUPFAM" id="SSF47769">
    <property type="entry name" value="SAM/Pointed domain"/>
    <property type="match status" value="1"/>
</dbReference>
<comment type="function">
    <text evidence="8">Putative Polycomb group (PcG) protein. PcG proteins act by forming multiprotein complexes, which are required to maintain the transcriptionally repressive state of homeotic genes throughout development. May be involved in spermatogenesis during sexual maturation.</text>
</comment>
<dbReference type="PANTHER" id="PTHR47305:SF2">
    <property type="entry name" value="SAM DOMAIN-CONTAINING PROTEIN"/>
    <property type="match status" value="1"/>
</dbReference>
<keyword evidence="12" id="KW-1185">Reference proteome</keyword>
<evidence type="ECO:0000256" key="10">
    <source>
        <dbReference type="SAM" id="MobiDB-lite"/>
    </source>
</evidence>
<evidence type="ECO:0000256" key="8">
    <source>
        <dbReference type="ARBA" id="ARBA00037060"/>
    </source>
</evidence>
<name>A0ABM1D485_CERSS</name>
<feature type="compositionally biased region" description="Polar residues" evidence="10">
    <location>
        <begin position="153"/>
        <end position="162"/>
    </location>
</feature>
<protein>
    <recommendedName>
        <fullName evidence="9">Sex comb on midleg-like protein 1</fullName>
    </recommendedName>
</protein>
<dbReference type="SMART" id="SM00454">
    <property type="entry name" value="SAM"/>
    <property type="match status" value="1"/>
</dbReference>
<feature type="region of interest" description="Disordered" evidence="10">
    <location>
        <begin position="151"/>
        <end position="171"/>
    </location>
</feature>
<dbReference type="InterPro" id="IPR001660">
    <property type="entry name" value="SAM"/>
</dbReference>
<organism evidence="12 13">
    <name type="scientific">Ceratotherium simum simum</name>
    <name type="common">Southern white rhinoceros</name>
    <dbReference type="NCBI Taxonomy" id="73337"/>
    <lineage>
        <taxon>Eukaryota</taxon>
        <taxon>Metazoa</taxon>
        <taxon>Chordata</taxon>
        <taxon>Craniata</taxon>
        <taxon>Vertebrata</taxon>
        <taxon>Euteleostomi</taxon>
        <taxon>Mammalia</taxon>
        <taxon>Eutheria</taxon>
        <taxon>Laurasiatheria</taxon>
        <taxon>Perissodactyla</taxon>
        <taxon>Rhinocerotidae</taxon>
        <taxon>Ceratotherium</taxon>
    </lineage>
</organism>
<evidence type="ECO:0000256" key="5">
    <source>
        <dbReference type="ARBA" id="ARBA00023015"/>
    </source>
</evidence>
<gene>
    <name evidence="13 14" type="primary">LOC101391509</name>
</gene>
<dbReference type="PANTHER" id="PTHR47305">
    <property type="entry name" value="BEN DOMAIN-CONTAINING PROTEIN 2"/>
    <property type="match status" value="1"/>
</dbReference>
<feature type="compositionally biased region" description="Low complexity" evidence="10">
    <location>
        <begin position="229"/>
        <end position="245"/>
    </location>
</feature>
<dbReference type="RefSeq" id="XP_014646616.1">
    <property type="nucleotide sequence ID" value="XM_014791130.1"/>
</dbReference>
<keyword evidence="3" id="KW-0678">Repressor</keyword>
<sequence length="387" mass="43541">MSSGSSEIDVIRTRIPVHDEDDDTILYAFEPNPARVKTQESVLSDTPYNEEQDKTILDVFNHCQAINDAIQNLDKKVDVINGKVSKIRRFRVKPLRKNHKFGYSYKKYYYLLSRKVKLQKMKKKELPSSFSYPESYSPTIPVRRPEIDYDSNFVGSPYQSQESPEHELQSFPAELEPELEQELEPSLSQNLSPPSLFSSHSYPSYFTPDEPVQGTPTVTCFGSPEAHSTRSVASSPQASSPGSAAMLAQDEPSPVHNPEMMAYPTSLENKSFDLTASSRCMPAGIATSSPVRADPGMLKHGFSDDPLTWSVDEVILFLKHIDPQISCSLADTFRQHDIDGKALLLLKGDIMMKYMGLKLGTTVKLCHYIERLKEKSASTIEKMFAWI</sequence>
<keyword evidence="6" id="KW-0804">Transcription</keyword>
<dbReference type="RefSeq" id="XP_014646617.1">
    <property type="nucleotide sequence ID" value="XM_014791131.1"/>
</dbReference>
<dbReference type="InterPro" id="IPR047531">
    <property type="entry name" value="SAM_Scm-like"/>
</dbReference>
<keyword evidence="7" id="KW-0539">Nucleus</keyword>
<dbReference type="Pfam" id="PF00536">
    <property type="entry name" value="SAM_1"/>
    <property type="match status" value="1"/>
</dbReference>
<dbReference type="Proteomes" id="UP000694910">
    <property type="component" value="Unplaced"/>
</dbReference>
<evidence type="ECO:0000256" key="4">
    <source>
        <dbReference type="ARBA" id="ARBA00022553"/>
    </source>
</evidence>
<evidence type="ECO:0000256" key="3">
    <source>
        <dbReference type="ARBA" id="ARBA00022491"/>
    </source>
</evidence>
<evidence type="ECO:0000256" key="1">
    <source>
        <dbReference type="ARBA" id="ARBA00004123"/>
    </source>
</evidence>
<evidence type="ECO:0000313" key="13">
    <source>
        <dbReference type="RefSeq" id="XP_014646616.1"/>
    </source>
</evidence>
<evidence type="ECO:0000256" key="2">
    <source>
        <dbReference type="ARBA" id="ARBA00008469"/>
    </source>
</evidence>
<evidence type="ECO:0000256" key="6">
    <source>
        <dbReference type="ARBA" id="ARBA00023163"/>
    </source>
</evidence>
<evidence type="ECO:0000256" key="7">
    <source>
        <dbReference type="ARBA" id="ARBA00023242"/>
    </source>
</evidence>
<comment type="subcellular location">
    <subcellularLocation>
        <location evidence="1">Nucleus</location>
    </subcellularLocation>
</comment>